<feature type="transmembrane region" description="Helical" evidence="1">
    <location>
        <begin position="92"/>
        <end position="118"/>
    </location>
</feature>
<keyword evidence="3" id="KW-1185">Reference proteome</keyword>
<feature type="transmembrane region" description="Helical" evidence="1">
    <location>
        <begin position="68"/>
        <end position="85"/>
    </location>
</feature>
<proteinExistence type="predicted"/>
<evidence type="ECO:0000313" key="3">
    <source>
        <dbReference type="Proteomes" id="UP000423396"/>
    </source>
</evidence>
<dbReference type="KEGG" id="sazo:D1868_03415"/>
<dbReference type="Proteomes" id="UP000423396">
    <property type="component" value="Chromosome"/>
</dbReference>
<keyword evidence="1" id="KW-0812">Transmembrane</keyword>
<protein>
    <submittedName>
        <fullName evidence="2">Uncharacterized protein</fullName>
    </submittedName>
</protein>
<keyword evidence="1" id="KW-0472">Membrane</keyword>
<sequence length="121" mass="12987">MHIDLHGIIGAIIVFLIAWIFTSIPVWLASKAVSKENSFGDALIATLFAFIVFTIITFIFGFIGLPRIGVIVGIIGILAVFKAIFETGWLGAIAIALLAVIIYVIIAFILGLFGIAVAHLF</sequence>
<feature type="transmembrane region" description="Helical" evidence="1">
    <location>
        <begin position="42"/>
        <end position="62"/>
    </location>
</feature>
<keyword evidence="1" id="KW-1133">Transmembrane helix</keyword>
<organism evidence="2 3">
    <name type="scientific">Stygiolobus azoricus</name>
    <dbReference type="NCBI Taxonomy" id="41675"/>
    <lineage>
        <taxon>Archaea</taxon>
        <taxon>Thermoproteota</taxon>
        <taxon>Thermoprotei</taxon>
        <taxon>Sulfolobales</taxon>
        <taxon>Sulfolobaceae</taxon>
        <taxon>Stygiolobus</taxon>
    </lineage>
</organism>
<dbReference type="AlphaFoldDB" id="A0A650CMQ8"/>
<evidence type="ECO:0000313" key="2">
    <source>
        <dbReference type="EMBL" id="QGR19119.1"/>
    </source>
</evidence>
<dbReference type="RefSeq" id="WP_156005556.1">
    <property type="nucleotide sequence ID" value="NZ_CP045483.1"/>
</dbReference>
<gene>
    <name evidence="2" type="ORF">D1868_03415</name>
</gene>
<dbReference type="OrthoDB" id="57468at2157"/>
<feature type="transmembrane region" description="Helical" evidence="1">
    <location>
        <begin position="6"/>
        <end position="30"/>
    </location>
</feature>
<dbReference type="EMBL" id="CP045483">
    <property type="protein sequence ID" value="QGR19119.1"/>
    <property type="molecule type" value="Genomic_DNA"/>
</dbReference>
<accession>A0A650CMQ8</accession>
<name>A0A650CMQ8_9CREN</name>
<dbReference type="GeneID" id="42798088"/>
<evidence type="ECO:0000256" key="1">
    <source>
        <dbReference type="SAM" id="Phobius"/>
    </source>
</evidence>
<reference evidence="2 3" key="1">
    <citation type="submission" date="2019-10" db="EMBL/GenBank/DDBJ databases">
        <title>Genome Sequences from Six Type Strain Members of the Archaeal Family Sulfolobaceae: Acidianus ambivalens, Acidianus infernus, Metallosphaera prunae, Stygiolobus azoricus, Sulfolobus metallicus, and Sulfurisphaera ohwakuensis.</title>
        <authorList>
            <person name="Counts J.A."/>
            <person name="Kelly R.M."/>
        </authorList>
    </citation>
    <scope>NUCLEOTIDE SEQUENCE [LARGE SCALE GENOMIC DNA]</scope>
    <source>
        <strain evidence="2 3">FC6</strain>
    </source>
</reference>